<name>A0ABW6APD5_9BACT</name>
<dbReference type="EMBL" id="JBHUOM010000023">
    <property type="protein sequence ID" value="MFD2936253.1"/>
    <property type="molecule type" value="Genomic_DNA"/>
</dbReference>
<sequence>MKSLIPTTLFLLLPYFTYGQAGRSMPVPRGVIIAHPSPSFILPIVYQLHDGTALLSNGDLLRGRFLYNRSQAFFFYQDGHSPGQRIYFRRLERLVLAAADTSVTPRLDSTVFLKVQNQFCRRLTIGKIGLYDQVYAVNENKGKVDEVLFTWGDDGKLKRLSTLEKANQWFYEICIQNHWPNPDVFLSKAEIIKRLAQLDPVP</sequence>
<accession>A0ABW6APD5</accession>
<comment type="caution">
    <text evidence="1">The sequence shown here is derived from an EMBL/GenBank/DDBJ whole genome shotgun (WGS) entry which is preliminary data.</text>
</comment>
<organism evidence="1 2">
    <name type="scientific">Spirosoma flavum</name>
    <dbReference type="NCBI Taxonomy" id="2048557"/>
    <lineage>
        <taxon>Bacteria</taxon>
        <taxon>Pseudomonadati</taxon>
        <taxon>Bacteroidota</taxon>
        <taxon>Cytophagia</taxon>
        <taxon>Cytophagales</taxon>
        <taxon>Cytophagaceae</taxon>
        <taxon>Spirosoma</taxon>
    </lineage>
</organism>
<gene>
    <name evidence="1" type="ORF">ACFS25_20905</name>
</gene>
<keyword evidence="2" id="KW-1185">Reference proteome</keyword>
<proteinExistence type="predicted"/>
<evidence type="ECO:0000313" key="2">
    <source>
        <dbReference type="Proteomes" id="UP001597512"/>
    </source>
</evidence>
<evidence type="ECO:0000313" key="1">
    <source>
        <dbReference type="EMBL" id="MFD2936253.1"/>
    </source>
</evidence>
<evidence type="ECO:0008006" key="3">
    <source>
        <dbReference type="Google" id="ProtNLM"/>
    </source>
</evidence>
<dbReference type="RefSeq" id="WP_381504885.1">
    <property type="nucleotide sequence ID" value="NZ_JBHUOM010000023.1"/>
</dbReference>
<protein>
    <recommendedName>
        <fullName evidence="3">Chalcone isomerase domain-containing protein</fullName>
    </recommendedName>
</protein>
<dbReference type="Proteomes" id="UP001597512">
    <property type="component" value="Unassembled WGS sequence"/>
</dbReference>
<reference evidence="2" key="1">
    <citation type="journal article" date="2019" name="Int. J. Syst. Evol. Microbiol.">
        <title>The Global Catalogue of Microorganisms (GCM) 10K type strain sequencing project: providing services to taxonomists for standard genome sequencing and annotation.</title>
        <authorList>
            <consortium name="The Broad Institute Genomics Platform"/>
            <consortium name="The Broad Institute Genome Sequencing Center for Infectious Disease"/>
            <person name="Wu L."/>
            <person name="Ma J."/>
        </authorList>
    </citation>
    <scope>NUCLEOTIDE SEQUENCE [LARGE SCALE GENOMIC DNA]</scope>
    <source>
        <strain evidence="2">KCTC 52490</strain>
    </source>
</reference>